<feature type="transmembrane region" description="Helical" evidence="1">
    <location>
        <begin position="103"/>
        <end position="130"/>
    </location>
</feature>
<feature type="transmembrane region" description="Helical" evidence="1">
    <location>
        <begin position="394"/>
        <end position="413"/>
    </location>
</feature>
<reference evidence="2" key="1">
    <citation type="submission" date="2019-06" db="EMBL/GenBank/DDBJ databases">
        <authorList>
            <person name="Zheng W."/>
        </authorList>
    </citation>
    <scope>NUCLEOTIDE SEQUENCE</scope>
    <source>
        <strain evidence="2">QDHG01</strain>
    </source>
</reference>
<evidence type="ECO:0000256" key="1">
    <source>
        <dbReference type="SAM" id="Phobius"/>
    </source>
</evidence>
<feature type="transmembrane region" description="Helical" evidence="1">
    <location>
        <begin position="331"/>
        <end position="348"/>
    </location>
</feature>
<feature type="transmembrane region" description="Helical" evidence="1">
    <location>
        <begin position="182"/>
        <end position="204"/>
    </location>
</feature>
<protein>
    <submittedName>
        <fullName evidence="2">Uncharacterized protein</fullName>
    </submittedName>
</protein>
<accession>A0A8J8P2X3</accession>
<feature type="transmembrane region" description="Helical" evidence="1">
    <location>
        <begin position="68"/>
        <end position="91"/>
    </location>
</feature>
<comment type="caution">
    <text evidence="2">The sequence shown here is derived from an EMBL/GenBank/DDBJ whole genome shotgun (WGS) entry which is preliminary data.</text>
</comment>
<proteinExistence type="predicted"/>
<feature type="transmembrane region" description="Helical" evidence="1">
    <location>
        <begin position="306"/>
        <end position="325"/>
    </location>
</feature>
<dbReference type="Proteomes" id="UP000785679">
    <property type="component" value="Unassembled WGS sequence"/>
</dbReference>
<dbReference type="OrthoDB" id="327433at2759"/>
<dbReference type="EMBL" id="RRYP01001086">
    <property type="protein sequence ID" value="TNV86431.1"/>
    <property type="molecule type" value="Genomic_DNA"/>
</dbReference>
<feature type="transmembrane region" description="Helical" evidence="1">
    <location>
        <begin position="251"/>
        <end position="272"/>
    </location>
</feature>
<sequence length="489" mass="55256">MQFDSPQSISLYEDPRDWVSIRTVKDVIIQIERNETTYIISKGTKSSVEVPSQLSVEGVMLMQKIKDIASSVQIAVIPGSILVNLFLQMALNLIWSMLNDLSFLINMTLISITIPGVAQPIMNIVLQFIYLDILQTDKWLIPFFQKDRDDEGNLIEDEPLSEYFEQSGFQSMLMFKNLGSTLIFSLILINLYVFYMLSSGLGFIHTAFSKVAEKLENKLFWNSGARFLIQQFQPLLVTSLINLYSLKFNTVVAFASTACSFGTIVVLTVGIIKMAETLKSTPIDQIQRKSAPIVEGINTKTAIGRYWMPITLVKWAILSVTLVTLRNYPVMQLSIVSFLSFTSQILLIKGKPFSSPLENNMSLFNELMASLYLYGLFTLTDSMGRNLVKEECGVIMLMLVVYTIIANILKVLYQLSSLINFKRFFSPTNKKPTVPMKPLNNTPNNMSNTSMVTQSDVLEASRIEGGKKPEARVEARKVDLAQRWADFKY</sequence>
<organism evidence="2 3">
    <name type="scientific">Halteria grandinella</name>
    <dbReference type="NCBI Taxonomy" id="5974"/>
    <lineage>
        <taxon>Eukaryota</taxon>
        <taxon>Sar</taxon>
        <taxon>Alveolata</taxon>
        <taxon>Ciliophora</taxon>
        <taxon>Intramacronucleata</taxon>
        <taxon>Spirotrichea</taxon>
        <taxon>Stichotrichia</taxon>
        <taxon>Sporadotrichida</taxon>
        <taxon>Halteriidae</taxon>
        <taxon>Halteria</taxon>
    </lineage>
</organism>
<name>A0A8J8P2X3_HALGN</name>
<evidence type="ECO:0000313" key="2">
    <source>
        <dbReference type="EMBL" id="TNV86431.1"/>
    </source>
</evidence>
<keyword evidence="3" id="KW-1185">Reference proteome</keyword>
<gene>
    <name evidence="2" type="ORF">FGO68_gene7714</name>
</gene>
<keyword evidence="1" id="KW-0472">Membrane</keyword>
<evidence type="ECO:0000313" key="3">
    <source>
        <dbReference type="Proteomes" id="UP000785679"/>
    </source>
</evidence>
<dbReference type="AlphaFoldDB" id="A0A8J8P2X3"/>
<keyword evidence="1" id="KW-1133">Transmembrane helix</keyword>
<keyword evidence="1" id="KW-0812">Transmembrane</keyword>